<gene>
    <name evidence="3" type="ORF">XYLVIOL_LOCUS10667</name>
</gene>
<dbReference type="SUPFAM" id="SSF53098">
    <property type="entry name" value="Ribonuclease H-like"/>
    <property type="match status" value="1"/>
</dbReference>
<feature type="compositionally biased region" description="Basic and acidic residues" evidence="2">
    <location>
        <begin position="528"/>
        <end position="545"/>
    </location>
</feature>
<dbReference type="InterPro" id="IPR012337">
    <property type="entry name" value="RNaseH-like_sf"/>
</dbReference>
<organism evidence="3 4">
    <name type="scientific">Xylocopa violacea</name>
    <name type="common">Violet carpenter bee</name>
    <name type="synonym">Apis violacea</name>
    <dbReference type="NCBI Taxonomy" id="135666"/>
    <lineage>
        <taxon>Eukaryota</taxon>
        <taxon>Metazoa</taxon>
        <taxon>Ecdysozoa</taxon>
        <taxon>Arthropoda</taxon>
        <taxon>Hexapoda</taxon>
        <taxon>Insecta</taxon>
        <taxon>Pterygota</taxon>
        <taxon>Neoptera</taxon>
        <taxon>Endopterygota</taxon>
        <taxon>Hymenoptera</taxon>
        <taxon>Apocrita</taxon>
        <taxon>Aculeata</taxon>
        <taxon>Apoidea</taxon>
        <taxon>Anthophila</taxon>
        <taxon>Apidae</taxon>
        <taxon>Xylocopa</taxon>
        <taxon>Xylocopa</taxon>
    </lineage>
</organism>
<feature type="region of interest" description="Disordered" evidence="2">
    <location>
        <begin position="525"/>
        <end position="552"/>
    </location>
</feature>
<evidence type="ECO:0000256" key="2">
    <source>
        <dbReference type="SAM" id="MobiDB-lite"/>
    </source>
</evidence>
<sequence length="561" mass="65772">MIEISNENFKILYPQLKDTINNASFIAIDAEFTGIHSEENSKHSLFDDLDNHYKLLRKNIQPFIISQFGIAVFHHVRSQNTYEAVCYNFYLFPRPVPFKNRKFTCQASALEFLHKHQFNFYKFIDEGICYLDEADEKLLAHHIEQGNLVNNIEHLSHDEENVFKDCKHKISEWLKKEKDNTLLQIETPSPILQYMVHKELRNSFKNIWTSSGYKTIDVTRITSQMRELLEKEDNNQLEKALLNSYIGFSKVFKLLSSSKKPIIGHNNLLDLMFMHQQFYKPLPESYKKFKSNIHTLFPQIYDTKFVSFELQKLLSKDEASWKLNSLSNLYEHLSSNMSQLTFNSPRIELKKDSSDIKSYHNAGWDAYFAGYIFIKMGHIFCVKKFGAGLEDRSVTYSELINSVKDYKNCVGLTKGNEIYMRFDGLDPTLPKPEWLHVRINSPSIDIKQLVKKFSTFGRVNVMPFTRRRALVAVTNYKSATHILQHFKCNQEFEVTRYCRLRHSTPAFVGLWSLDRPNFAPSRTQRAWHQNERKIAERSNQEDPMKKSSRRSAAVCCLSQIR</sequence>
<dbReference type="PANTHER" id="PTHR15092">
    <property type="entry name" value="POLY A -SPECIFIC RIBONUCLEASE/TARGET OF EGR1, MEMBER 1"/>
    <property type="match status" value="1"/>
</dbReference>
<comment type="similarity">
    <text evidence="1">Belongs to the CAF1 family.</text>
</comment>
<dbReference type="InterPro" id="IPR036397">
    <property type="entry name" value="RNaseH_sf"/>
</dbReference>
<dbReference type="InterPro" id="IPR051181">
    <property type="entry name" value="CAF1_poly(A)_ribonucleases"/>
</dbReference>
<accession>A0ABP1PGN4</accession>
<dbReference type="EMBL" id="CAXAJV020001301">
    <property type="protein sequence ID" value="CAL7951728.1"/>
    <property type="molecule type" value="Genomic_DNA"/>
</dbReference>
<dbReference type="Gene3D" id="3.30.420.10">
    <property type="entry name" value="Ribonuclease H-like superfamily/Ribonuclease H"/>
    <property type="match status" value="2"/>
</dbReference>
<dbReference type="PANTHER" id="PTHR15092:SF22">
    <property type="entry name" value="POLY(A)-SPECIFIC RIBONUCLEASE PNLDC1"/>
    <property type="match status" value="1"/>
</dbReference>
<dbReference type="Proteomes" id="UP001642520">
    <property type="component" value="Unassembled WGS sequence"/>
</dbReference>
<evidence type="ECO:0000256" key="1">
    <source>
        <dbReference type="ARBA" id="ARBA00008372"/>
    </source>
</evidence>
<proteinExistence type="inferred from homology"/>
<dbReference type="InterPro" id="IPR006941">
    <property type="entry name" value="RNase_CAF1"/>
</dbReference>
<keyword evidence="4" id="KW-1185">Reference proteome</keyword>
<reference evidence="3 4" key="1">
    <citation type="submission" date="2024-08" db="EMBL/GenBank/DDBJ databases">
        <authorList>
            <person name="Will J Nash"/>
            <person name="Angela Man"/>
            <person name="Seanna McTaggart"/>
            <person name="Kendall Baker"/>
            <person name="Tom Barker"/>
            <person name="Leah Catchpole"/>
            <person name="Alex Durrant"/>
            <person name="Karim Gharbi"/>
            <person name="Naomi Irish"/>
            <person name="Gemy Kaithakottil"/>
            <person name="Debby Ku"/>
            <person name="Aaliyah Providence"/>
            <person name="Felix Shaw"/>
            <person name="David Swarbreck"/>
            <person name="Chris Watkins"/>
            <person name="Ann M. McCartney"/>
            <person name="Giulio Formenti"/>
            <person name="Alice Mouton"/>
            <person name="Noel Vella"/>
            <person name="Bjorn M von Reumont"/>
            <person name="Adriana Vella"/>
            <person name="Wilfried Haerty"/>
        </authorList>
    </citation>
    <scope>NUCLEOTIDE SEQUENCE [LARGE SCALE GENOMIC DNA]</scope>
</reference>
<evidence type="ECO:0000313" key="4">
    <source>
        <dbReference type="Proteomes" id="UP001642520"/>
    </source>
</evidence>
<comment type="caution">
    <text evidence="3">The sequence shown here is derived from an EMBL/GenBank/DDBJ whole genome shotgun (WGS) entry which is preliminary data.</text>
</comment>
<dbReference type="Pfam" id="PF04857">
    <property type="entry name" value="CAF1"/>
    <property type="match status" value="1"/>
</dbReference>
<name>A0ABP1PGN4_XYLVO</name>
<protein>
    <submittedName>
        <fullName evidence="3">Uncharacterized protein</fullName>
    </submittedName>
</protein>
<evidence type="ECO:0000313" key="3">
    <source>
        <dbReference type="EMBL" id="CAL7951728.1"/>
    </source>
</evidence>